<accession>A0A7W8ISS4</accession>
<evidence type="ECO:0000256" key="2">
    <source>
        <dbReference type="ARBA" id="ARBA00007362"/>
    </source>
</evidence>
<feature type="transmembrane region" description="Helical" evidence="3">
    <location>
        <begin position="242"/>
        <end position="264"/>
    </location>
</feature>
<feature type="transmembrane region" description="Helical" evidence="3">
    <location>
        <begin position="79"/>
        <end position="96"/>
    </location>
</feature>
<keyword evidence="6" id="KW-1185">Reference proteome</keyword>
<keyword evidence="3" id="KW-0812">Transmembrane</keyword>
<dbReference type="Proteomes" id="UP000520011">
    <property type="component" value="Unassembled WGS sequence"/>
</dbReference>
<proteinExistence type="inferred from homology"/>
<comment type="similarity">
    <text evidence="2">Belongs to the EamA transporter family.</text>
</comment>
<dbReference type="PANTHER" id="PTHR22911">
    <property type="entry name" value="ACYL-MALONYL CONDENSING ENZYME-RELATED"/>
    <property type="match status" value="1"/>
</dbReference>
<name>A0A7W8ISS4_9BACL</name>
<dbReference type="InterPro" id="IPR037185">
    <property type="entry name" value="EmrE-like"/>
</dbReference>
<feature type="transmembrane region" description="Helical" evidence="3">
    <location>
        <begin position="210"/>
        <end position="230"/>
    </location>
</feature>
<dbReference type="RefSeq" id="WP_183256062.1">
    <property type="nucleotide sequence ID" value="NZ_JACHEP010000026.1"/>
</dbReference>
<dbReference type="SUPFAM" id="SSF103481">
    <property type="entry name" value="Multidrug resistance efflux transporter EmrE"/>
    <property type="match status" value="2"/>
</dbReference>
<evidence type="ECO:0000256" key="3">
    <source>
        <dbReference type="SAM" id="Phobius"/>
    </source>
</evidence>
<keyword evidence="3" id="KW-0472">Membrane</keyword>
<feature type="transmembrane region" description="Helical" evidence="3">
    <location>
        <begin position="270"/>
        <end position="288"/>
    </location>
</feature>
<dbReference type="EMBL" id="JACHEP010000026">
    <property type="protein sequence ID" value="MBB5326028.1"/>
    <property type="molecule type" value="Genomic_DNA"/>
</dbReference>
<gene>
    <name evidence="5" type="ORF">HNQ34_003146</name>
</gene>
<comment type="caution">
    <text evidence="5">The sequence shown here is derived from an EMBL/GenBank/DDBJ whole genome shotgun (WGS) entry which is preliminary data.</text>
</comment>
<organism evidence="5 6">
    <name type="scientific">Anoxybacteroides tepidamans</name>
    <dbReference type="NCBI Taxonomy" id="265948"/>
    <lineage>
        <taxon>Bacteria</taxon>
        <taxon>Bacillati</taxon>
        <taxon>Bacillota</taxon>
        <taxon>Bacilli</taxon>
        <taxon>Bacillales</taxon>
        <taxon>Anoxybacillaceae</taxon>
        <taxon>Anoxybacteroides</taxon>
    </lineage>
</organism>
<comment type="subcellular location">
    <subcellularLocation>
        <location evidence="1">Endomembrane system</location>
        <topology evidence="1">Multi-pass membrane protein</topology>
    </subcellularLocation>
</comment>
<evidence type="ECO:0000256" key="1">
    <source>
        <dbReference type="ARBA" id="ARBA00004127"/>
    </source>
</evidence>
<feature type="transmembrane region" description="Helical" evidence="3">
    <location>
        <begin position="129"/>
        <end position="147"/>
    </location>
</feature>
<dbReference type="InterPro" id="IPR000620">
    <property type="entry name" value="EamA_dom"/>
</dbReference>
<evidence type="ECO:0000313" key="6">
    <source>
        <dbReference type="Proteomes" id="UP000520011"/>
    </source>
</evidence>
<feature type="transmembrane region" description="Helical" evidence="3">
    <location>
        <begin position="186"/>
        <end position="204"/>
    </location>
</feature>
<feature type="domain" description="EamA" evidence="4">
    <location>
        <begin position="8"/>
        <end position="146"/>
    </location>
</feature>
<feature type="transmembrane region" description="Helical" evidence="3">
    <location>
        <begin position="153"/>
        <end position="174"/>
    </location>
</feature>
<keyword evidence="3" id="KW-1133">Transmembrane helix</keyword>
<dbReference type="AlphaFoldDB" id="A0A7W8ISS4"/>
<feature type="transmembrane region" description="Helical" evidence="3">
    <location>
        <begin position="102"/>
        <end position="122"/>
    </location>
</feature>
<evidence type="ECO:0000313" key="5">
    <source>
        <dbReference type="EMBL" id="MBB5326028.1"/>
    </source>
</evidence>
<dbReference type="GO" id="GO:0016020">
    <property type="term" value="C:membrane"/>
    <property type="evidence" value="ECO:0007669"/>
    <property type="project" value="InterPro"/>
</dbReference>
<evidence type="ECO:0000259" key="4">
    <source>
        <dbReference type="Pfam" id="PF00892"/>
    </source>
</evidence>
<feature type="domain" description="EamA" evidence="4">
    <location>
        <begin position="156"/>
        <end position="286"/>
    </location>
</feature>
<dbReference type="Pfam" id="PF00892">
    <property type="entry name" value="EamA"/>
    <property type="match status" value="2"/>
</dbReference>
<feature type="transmembrane region" description="Helical" evidence="3">
    <location>
        <begin position="40"/>
        <end position="58"/>
    </location>
</feature>
<sequence length="303" mass="33436">MHTVNPALGAWAALIAGIVFGVNSNVVKVANNMGLTTLDLLAYQFVFAMIYFIGRFLFVNNQKSNTQSYMPLIKNPYNWIAGITMVSTGLFYYSAIQITDPSIASLGLFQYPWILFLFGVLFNKERVAVKHIVAIVLLWIGTLLLIGGTLGHVTVLGLFFGFVAGISFATNLFSLQKITNYPFTRVFIFLIATAIALVFCLAQYEKLRLFTTSAVSFGFITAILGQIIAFELLSYAAKNVSTVIMATLTTSELPVAMLLTWLIWGPFPNVVRILGLIIMVIAILWLKFEQSRSIIPSATKVSS</sequence>
<reference evidence="5 6" key="1">
    <citation type="submission" date="2020-08" db="EMBL/GenBank/DDBJ databases">
        <title>Genomic Encyclopedia of Type Strains, Phase IV (KMG-IV): sequencing the most valuable type-strain genomes for metagenomic binning, comparative biology and taxonomic classification.</title>
        <authorList>
            <person name="Goeker M."/>
        </authorList>
    </citation>
    <scope>NUCLEOTIDE SEQUENCE [LARGE SCALE GENOMIC DNA]</scope>
    <source>
        <strain evidence="5 6">DSM 16325</strain>
    </source>
</reference>
<dbReference type="PANTHER" id="PTHR22911:SF137">
    <property type="entry name" value="SOLUTE CARRIER FAMILY 35 MEMBER G2-RELATED"/>
    <property type="match status" value="1"/>
</dbReference>
<protein>
    <submittedName>
        <fullName evidence="5">Drug/metabolite transporter (DMT)-like permease</fullName>
    </submittedName>
</protein>